<reference evidence="2" key="1">
    <citation type="journal article" date="2022" name="Syst. Appl. Microbiol.">
        <title>Natronocalculus amylovorans gen. nov., sp. nov., and Natranaeroarchaeum aerophilus sp. nov., dominant culturable amylolytic natronoarchaea from hypersaline soda lakes in southwestern Siberia.</title>
        <authorList>
            <person name="Sorokin D.Y."/>
            <person name="Elcheninov A.G."/>
            <person name="Khizhniak T.V."/>
            <person name="Koenen M."/>
            <person name="Bale N.J."/>
            <person name="Damste J.S.S."/>
            <person name="Kublanov I.V."/>
        </authorList>
    </citation>
    <scope>NUCLEOTIDE SEQUENCE</scope>
    <source>
        <strain evidence="2">AArc-St2</strain>
    </source>
</reference>
<evidence type="ECO:0000313" key="2">
    <source>
        <dbReference type="EMBL" id="MCL9815925.1"/>
    </source>
</evidence>
<evidence type="ECO:0000313" key="3">
    <source>
        <dbReference type="Proteomes" id="UP001203207"/>
    </source>
</evidence>
<feature type="transmembrane region" description="Helical" evidence="1">
    <location>
        <begin position="29"/>
        <end position="48"/>
    </location>
</feature>
<dbReference type="InterPro" id="IPR055952">
    <property type="entry name" value="DUF7530"/>
</dbReference>
<dbReference type="Pfam" id="PF24374">
    <property type="entry name" value="DUF7530"/>
    <property type="match status" value="1"/>
</dbReference>
<accession>A0AAE3FVI6</accession>
<protein>
    <submittedName>
        <fullName evidence="2">Uncharacterized protein</fullName>
    </submittedName>
</protein>
<keyword evidence="1" id="KW-1133">Transmembrane helix</keyword>
<dbReference type="RefSeq" id="WP_174654513.1">
    <property type="nucleotide sequence ID" value="NZ_JAKRVX010000001.1"/>
</dbReference>
<sequence>MRDAEYGQTWVYESIVGALPGLSLSDTQAVAIQLGLFQVAVVVFGLLYGLPEAAIAGTAAVFVAAVGSVAMLRLGHINRSLDVPHTYYRLLFGSSIEVVLGVLAFIALVTHLFVFDPLNTDGIPLITRLFGPEPPVVVIYLTLLVLWDLCYRLGTSWWAAVVSLWRAIRVPVDRETAQLFIRLDVMNVGFAIIQLVLVPFIWSETVLLLAIVGHVIAVAVVSTAAISLTVWRTSG</sequence>
<feature type="transmembrane region" description="Helical" evidence="1">
    <location>
        <begin position="87"/>
        <end position="115"/>
    </location>
</feature>
<dbReference type="Proteomes" id="UP001203207">
    <property type="component" value="Unassembled WGS sequence"/>
</dbReference>
<organism evidence="2 3">
    <name type="scientific">Natronocalculus amylovorans</name>
    <dbReference type="NCBI Taxonomy" id="2917812"/>
    <lineage>
        <taxon>Archaea</taxon>
        <taxon>Methanobacteriati</taxon>
        <taxon>Methanobacteriota</taxon>
        <taxon>Stenosarchaea group</taxon>
        <taxon>Halobacteria</taxon>
        <taxon>Halobacteriales</taxon>
        <taxon>Haloferacaceae</taxon>
        <taxon>Natronocalculus</taxon>
    </lineage>
</organism>
<dbReference type="AlphaFoldDB" id="A0AAE3FVI6"/>
<feature type="transmembrane region" description="Helical" evidence="1">
    <location>
        <begin position="135"/>
        <end position="168"/>
    </location>
</feature>
<dbReference type="EMBL" id="JAKRVX010000001">
    <property type="protein sequence ID" value="MCL9815925.1"/>
    <property type="molecule type" value="Genomic_DNA"/>
</dbReference>
<feature type="transmembrane region" description="Helical" evidence="1">
    <location>
        <begin position="180"/>
        <end position="202"/>
    </location>
</feature>
<proteinExistence type="predicted"/>
<feature type="transmembrane region" description="Helical" evidence="1">
    <location>
        <begin position="208"/>
        <end position="231"/>
    </location>
</feature>
<gene>
    <name evidence="2" type="ORF">AArcSt2_03120</name>
</gene>
<comment type="caution">
    <text evidence="2">The sequence shown here is derived from an EMBL/GenBank/DDBJ whole genome shotgun (WGS) entry which is preliminary data.</text>
</comment>
<name>A0AAE3FVI6_9EURY</name>
<keyword evidence="1" id="KW-0472">Membrane</keyword>
<evidence type="ECO:0000256" key="1">
    <source>
        <dbReference type="SAM" id="Phobius"/>
    </source>
</evidence>
<keyword evidence="3" id="KW-1185">Reference proteome</keyword>
<feature type="transmembrane region" description="Helical" evidence="1">
    <location>
        <begin position="54"/>
        <end position="75"/>
    </location>
</feature>
<keyword evidence="1" id="KW-0812">Transmembrane</keyword>
<reference evidence="2" key="2">
    <citation type="submission" date="2022-02" db="EMBL/GenBank/DDBJ databases">
        <authorList>
            <person name="Elcheninov A.G."/>
            <person name="Sorokin D.Y."/>
            <person name="Kublanov I.V."/>
        </authorList>
    </citation>
    <scope>NUCLEOTIDE SEQUENCE</scope>
    <source>
        <strain evidence="2">AArc-St2</strain>
    </source>
</reference>